<dbReference type="HAMAP" id="MF_01037">
    <property type="entry name" value="TrmFO"/>
    <property type="match status" value="1"/>
</dbReference>
<keyword evidence="7 10" id="KW-0274">FAD</keyword>
<comment type="catalytic activity">
    <reaction evidence="10">
        <text>uridine(54) in tRNA + (6R)-5,10-methylene-5,6,7,8-tetrahydrofolate + NADH + H(+) = 5-methyluridine(54) in tRNA + (6S)-5,6,7,8-tetrahydrofolate + NAD(+)</text>
        <dbReference type="Rhea" id="RHEA:16873"/>
        <dbReference type="Rhea" id="RHEA-COMP:10167"/>
        <dbReference type="Rhea" id="RHEA-COMP:10193"/>
        <dbReference type="ChEBI" id="CHEBI:15378"/>
        <dbReference type="ChEBI" id="CHEBI:15636"/>
        <dbReference type="ChEBI" id="CHEBI:57453"/>
        <dbReference type="ChEBI" id="CHEBI:57540"/>
        <dbReference type="ChEBI" id="CHEBI:57945"/>
        <dbReference type="ChEBI" id="CHEBI:65315"/>
        <dbReference type="ChEBI" id="CHEBI:74447"/>
        <dbReference type="EC" id="2.1.1.74"/>
    </reaction>
</comment>
<evidence type="ECO:0000256" key="10">
    <source>
        <dbReference type="HAMAP-Rule" id="MF_01037"/>
    </source>
</evidence>
<comment type="cofactor">
    <cofactor evidence="1 10">
        <name>FAD</name>
        <dbReference type="ChEBI" id="CHEBI:57692"/>
    </cofactor>
</comment>
<evidence type="ECO:0000256" key="2">
    <source>
        <dbReference type="ARBA" id="ARBA00022490"/>
    </source>
</evidence>
<keyword evidence="4 10" id="KW-0285">Flavoprotein</keyword>
<comment type="similarity">
    <text evidence="10">Belongs to the MnmG family. TrmFO subfamily.</text>
</comment>
<evidence type="ECO:0000313" key="13">
    <source>
        <dbReference type="Proteomes" id="UP000286801"/>
    </source>
</evidence>
<dbReference type="Pfam" id="PF01134">
    <property type="entry name" value="GIDA"/>
    <property type="match status" value="1"/>
</dbReference>
<dbReference type="InterPro" id="IPR040131">
    <property type="entry name" value="MnmG_N"/>
</dbReference>
<reference evidence="12 13" key="1">
    <citation type="submission" date="2018-06" db="EMBL/GenBank/DDBJ databases">
        <title>Combined omics and stable isotope probing to characterize newly discovered Mariana Back-Arc vent microbial communities.</title>
        <authorList>
            <person name="Trembath-Reichert E."/>
            <person name="Huber J.A."/>
        </authorList>
    </citation>
    <scope>NUCLEOTIDE SEQUENCE [LARGE SCALE GENOMIC DNA]</scope>
    <source>
        <strain evidence="12">MAG 63_1</strain>
    </source>
</reference>
<feature type="domain" description="MnmG N-terminal" evidence="11">
    <location>
        <begin position="10"/>
        <end position="375"/>
    </location>
</feature>
<accession>A0A432G0Q0</accession>
<dbReference type="EMBL" id="QNZL01000283">
    <property type="protein sequence ID" value="RTZ77109.1"/>
    <property type="molecule type" value="Genomic_DNA"/>
</dbReference>
<dbReference type="InterPro" id="IPR002218">
    <property type="entry name" value="MnmG-rel"/>
</dbReference>
<name>A0A432G0Q0_9DELT</name>
<keyword evidence="9 10" id="KW-0520">NAD</keyword>
<evidence type="ECO:0000256" key="6">
    <source>
        <dbReference type="ARBA" id="ARBA00022694"/>
    </source>
</evidence>
<keyword evidence="3 10" id="KW-0489">Methyltransferase</keyword>
<comment type="caution">
    <text evidence="12">The sequence shown here is derived from an EMBL/GenBank/DDBJ whole genome shotgun (WGS) entry which is preliminary data.</text>
</comment>
<evidence type="ECO:0000256" key="4">
    <source>
        <dbReference type="ARBA" id="ARBA00022630"/>
    </source>
</evidence>
<comment type="subcellular location">
    <subcellularLocation>
        <location evidence="10">Cytoplasm</location>
    </subcellularLocation>
</comment>
<dbReference type="SUPFAM" id="SSF51905">
    <property type="entry name" value="FAD/NAD(P)-binding domain"/>
    <property type="match status" value="1"/>
</dbReference>
<dbReference type="EC" id="2.1.1.74" evidence="10"/>
<comment type="function">
    <text evidence="10">Catalyzes the folate-dependent formation of 5-methyl-uridine at position 54 (M-5-U54) in all tRNAs.</text>
</comment>
<protein>
    <recommendedName>
        <fullName evidence="10">Methylenetetrahydrofolate--tRNA-(uracil-5-)-methyltransferase TrmFO</fullName>
        <ecNumber evidence="10">2.1.1.74</ecNumber>
    </recommendedName>
    <alternativeName>
        <fullName evidence="10">Folate-dependent tRNA (uracil-5-)-methyltransferase</fullName>
    </alternativeName>
    <alternativeName>
        <fullName evidence="10">Folate-dependent tRNA(M-5-U54)-methyltransferase</fullName>
    </alternativeName>
</protein>
<evidence type="ECO:0000256" key="8">
    <source>
        <dbReference type="ARBA" id="ARBA00022857"/>
    </source>
</evidence>
<keyword evidence="2 10" id="KW-0963">Cytoplasm</keyword>
<dbReference type="AlphaFoldDB" id="A0A432G0Q0"/>
<feature type="binding site" evidence="10">
    <location>
        <begin position="14"/>
        <end position="19"/>
    </location>
    <ligand>
        <name>FAD</name>
        <dbReference type="ChEBI" id="CHEBI:57692"/>
    </ligand>
</feature>
<dbReference type="NCBIfam" id="NF003739">
    <property type="entry name" value="PRK05335.1"/>
    <property type="match status" value="1"/>
</dbReference>
<keyword evidence="8 10" id="KW-0521">NADP</keyword>
<dbReference type="Gene3D" id="3.50.50.60">
    <property type="entry name" value="FAD/NAD(P)-binding domain"/>
    <property type="match status" value="2"/>
</dbReference>
<sequence>MQEIKEKHTVAIVGAGLAGSEAAWQLAERGHAVRLFEMRPVRMTAAHKTGECAELVCSNSFKSRAVENAHGLLKAEMALHKSLILKTGERFSVPAGQALAIDREPFAESVSVQLKAHPKITFCNEEVIDVSELINSHSHVIFATGPLTSDALAASLQDILGAQYLSFYDAIAPVITAESIDMEIAFRASRYGKGEADYLNCPMHHEQYQTFITAVQEAEKVELHQFEDTRPFEGCLPIEVMVERGPDTLRFGPMKPVGLEHPETGERFHAVVQLRQENSVGSLYNLVGFQTKMTWTAQKEVFALIPGLANAEFVRLGSVHRNTFINGPALLNPQLNLKSHPNVFFAGQITGVEGYMESTAMGILAARQIAASLENRVESPPSPDTMMGALIRYITETDPSIFQPMNANFGLLDPPEKKMSKADRKKWYAERALHKAAEYANQV</sequence>
<dbReference type="PANTHER" id="PTHR11806">
    <property type="entry name" value="GLUCOSE INHIBITED DIVISION PROTEIN A"/>
    <property type="match status" value="1"/>
</dbReference>
<evidence type="ECO:0000259" key="11">
    <source>
        <dbReference type="Pfam" id="PF01134"/>
    </source>
</evidence>
<evidence type="ECO:0000256" key="9">
    <source>
        <dbReference type="ARBA" id="ARBA00023027"/>
    </source>
</evidence>
<proteinExistence type="inferred from homology"/>
<keyword evidence="6 10" id="KW-0819">tRNA processing</keyword>
<dbReference type="InterPro" id="IPR004417">
    <property type="entry name" value="TrmFO"/>
</dbReference>
<evidence type="ECO:0000313" key="12">
    <source>
        <dbReference type="EMBL" id="RTZ77109.1"/>
    </source>
</evidence>
<dbReference type="InterPro" id="IPR036188">
    <property type="entry name" value="FAD/NAD-bd_sf"/>
</dbReference>
<dbReference type="GO" id="GO:0050660">
    <property type="term" value="F:flavin adenine dinucleotide binding"/>
    <property type="evidence" value="ECO:0007669"/>
    <property type="project" value="UniProtKB-UniRule"/>
</dbReference>
<evidence type="ECO:0000256" key="5">
    <source>
        <dbReference type="ARBA" id="ARBA00022679"/>
    </source>
</evidence>
<dbReference type="PANTHER" id="PTHR11806:SF2">
    <property type="entry name" value="METHYLENETETRAHYDROFOLATE--TRNA-(URACIL-5-)-METHYLTRANSFERASE TRMFO"/>
    <property type="match status" value="1"/>
</dbReference>
<dbReference type="NCBIfam" id="TIGR00137">
    <property type="entry name" value="gid_trmFO"/>
    <property type="match status" value="1"/>
</dbReference>
<comment type="catalytic activity">
    <reaction evidence="10">
        <text>uridine(54) in tRNA + (6R)-5,10-methylene-5,6,7,8-tetrahydrofolate + NADPH + H(+) = 5-methyluridine(54) in tRNA + (6S)-5,6,7,8-tetrahydrofolate + NADP(+)</text>
        <dbReference type="Rhea" id="RHEA:62372"/>
        <dbReference type="Rhea" id="RHEA-COMP:10167"/>
        <dbReference type="Rhea" id="RHEA-COMP:10193"/>
        <dbReference type="ChEBI" id="CHEBI:15378"/>
        <dbReference type="ChEBI" id="CHEBI:15636"/>
        <dbReference type="ChEBI" id="CHEBI:57453"/>
        <dbReference type="ChEBI" id="CHEBI:57783"/>
        <dbReference type="ChEBI" id="CHEBI:58349"/>
        <dbReference type="ChEBI" id="CHEBI:65315"/>
        <dbReference type="ChEBI" id="CHEBI:74447"/>
        <dbReference type="EC" id="2.1.1.74"/>
    </reaction>
</comment>
<dbReference type="GO" id="GO:0002098">
    <property type="term" value="P:tRNA wobble uridine modification"/>
    <property type="evidence" value="ECO:0007669"/>
    <property type="project" value="TreeGrafter"/>
</dbReference>
<gene>
    <name evidence="12" type="primary">gid</name>
    <name evidence="10" type="synonym">trmFO</name>
    <name evidence="12" type="ORF">DSY97_10525</name>
</gene>
<dbReference type="GO" id="GO:0005829">
    <property type="term" value="C:cytosol"/>
    <property type="evidence" value="ECO:0007669"/>
    <property type="project" value="TreeGrafter"/>
</dbReference>
<dbReference type="GO" id="GO:0047151">
    <property type="term" value="F:tRNA (uracil(54)-C5)-methyltransferase activity, 5,10-methylenetetrahydrofolate-dependent"/>
    <property type="evidence" value="ECO:0007669"/>
    <property type="project" value="UniProtKB-UniRule"/>
</dbReference>
<keyword evidence="5 10" id="KW-0808">Transferase</keyword>
<dbReference type="GO" id="GO:0030488">
    <property type="term" value="P:tRNA methylation"/>
    <property type="evidence" value="ECO:0007669"/>
    <property type="project" value="TreeGrafter"/>
</dbReference>
<evidence type="ECO:0000256" key="3">
    <source>
        <dbReference type="ARBA" id="ARBA00022603"/>
    </source>
</evidence>
<organism evidence="12 13">
    <name type="scientific">SAR324 cluster bacterium</name>
    <dbReference type="NCBI Taxonomy" id="2024889"/>
    <lineage>
        <taxon>Bacteria</taxon>
        <taxon>Deltaproteobacteria</taxon>
        <taxon>SAR324 cluster</taxon>
    </lineage>
</organism>
<evidence type="ECO:0000256" key="1">
    <source>
        <dbReference type="ARBA" id="ARBA00001974"/>
    </source>
</evidence>
<dbReference type="Proteomes" id="UP000286801">
    <property type="component" value="Unassembled WGS sequence"/>
</dbReference>
<evidence type="ECO:0000256" key="7">
    <source>
        <dbReference type="ARBA" id="ARBA00022827"/>
    </source>
</evidence>